<dbReference type="InterPro" id="IPR019004">
    <property type="entry name" value="YqeY/Aim41"/>
</dbReference>
<sequence length="152" mass="17338">MSLKERLEQDMKEAMKAREAGKTRLSVIRMARAAIKNEEIERGHPLSDDEVLQVLAREKRQRQEALEEYRRAGRQDLVEQMEEEIQVLASYLPEPLTEAELALLAEEVIAQVGARGPQDMGKVMGQLMPRIRGRAEGSEASRIVRELLSRMN</sequence>
<dbReference type="eggNOG" id="COG1610">
    <property type="taxonomic scope" value="Bacteria"/>
</dbReference>
<dbReference type="RefSeq" id="WP_006902960.1">
    <property type="nucleotide sequence ID" value="NZ_JH976535.1"/>
</dbReference>
<dbReference type="InterPro" id="IPR023168">
    <property type="entry name" value="GatB_Yqey_C_2"/>
</dbReference>
<dbReference type="STRING" id="867903.ThesuDRAFT_00688"/>
<organism evidence="1 2">
    <name type="scientific">Thermaerobacter subterraneus DSM 13965</name>
    <dbReference type="NCBI Taxonomy" id="867903"/>
    <lineage>
        <taxon>Bacteria</taxon>
        <taxon>Bacillati</taxon>
        <taxon>Bacillota</taxon>
        <taxon>Clostridia</taxon>
        <taxon>Eubacteriales</taxon>
        <taxon>Clostridiales Family XVII. Incertae Sedis</taxon>
        <taxon>Thermaerobacter</taxon>
    </lineage>
</organism>
<dbReference type="EMBL" id="AENY02000002">
    <property type="protein sequence ID" value="EKP94965.1"/>
    <property type="molecule type" value="Genomic_DNA"/>
</dbReference>
<reference evidence="1" key="2">
    <citation type="submission" date="2012-10" db="EMBL/GenBank/DDBJ databases">
        <title>Improved high-quality draft of Thermaerobacter subterraneus C21, DSM 13965.</title>
        <authorList>
            <consortium name="DOE Joint Genome Institute"/>
            <person name="Eisen J."/>
            <person name="Huntemann M."/>
            <person name="Wei C.-L."/>
            <person name="Han J."/>
            <person name="Detter J.C."/>
            <person name="Han C."/>
            <person name="Tapia R."/>
            <person name="Chen A."/>
            <person name="Kyrpides N."/>
            <person name="Mavromatis K."/>
            <person name="Markowitz V."/>
            <person name="Szeto E."/>
            <person name="Ivanova N."/>
            <person name="Mikhailova N."/>
            <person name="Ovchinnikova G."/>
            <person name="Pagani I."/>
            <person name="Pati A."/>
            <person name="Goodwin L."/>
            <person name="Nordberg H.P."/>
            <person name="Cantor M.N."/>
            <person name="Hua S.X."/>
            <person name="Woyke T."/>
            <person name="Eisen J."/>
            <person name="Klenk H.-P."/>
        </authorList>
    </citation>
    <scope>NUCLEOTIDE SEQUENCE [LARGE SCALE GENOMIC DNA]</scope>
    <source>
        <strain evidence="1">DSM 13965</strain>
    </source>
</reference>
<reference evidence="1" key="1">
    <citation type="submission" date="2010-10" db="EMBL/GenBank/DDBJ databases">
        <authorList>
            <consortium name="US DOE Joint Genome Institute (JGI-PGF)"/>
            <person name="Lucas S."/>
            <person name="Copeland A."/>
            <person name="Lapidus A."/>
            <person name="Bruce D."/>
            <person name="Goodwin L."/>
            <person name="Pitluck S."/>
            <person name="Kyrpides N."/>
            <person name="Mavromatis K."/>
            <person name="Detter J.C."/>
            <person name="Han C."/>
            <person name="Land M."/>
            <person name="Hauser L."/>
            <person name="Markowitz V."/>
            <person name="Cheng J.-F."/>
            <person name="Hugenholtz P."/>
            <person name="Woyke T."/>
            <person name="Wu D."/>
            <person name="Pukall R."/>
            <person name="Wahrenburg C."/>
            <person name="Brambilla E."/>
            <person name="Klenk H.-P."/>
            <person name="Eisen J.A."/>
        </authorList>
    </citation>
    <scope>NUCLEOTIDE SEQUENCE [LARGE SCALE GENOMIC DNA]</scope>
    <source>
        <strain evidence="1">DSM 13965</strain>
    </source>
</reference>
<evidence type="ECO:0000313" key="1">
    <source>
        <dbReference type="EMBL" id="EKP94965.1"/>
    </source>
</evidence>
<evidence type="ECO:0000313" key="2">
    <source>
        <dbReference type="Proteomes" id="UP000005710"/>
    </source>
</evidence>
<dbReference type="Gene3D" id="1.10.10.410">
    <property type="match status" value="1"/>
</dbReference>
<dbReference type="SUPFAM" id="SSF89095">
    <property type="entry name" value="GatB/YqeY motif"/>
    <property type="match status" value="1"/>
</dbReference>
<dbReference type="PANTHER" id="PTHR28055:SF1">
    <property type="entry name" value="ALTERED INHERITANCE OF MITOCHONDRIA PROTEIN 41, MITOCHONDRIAL"/>
    <property type="match status" value="1"/>
</dbReference>
<dbReference type="AlphaFoldDB" id="K6P1L8"/>
<proteinExistence type="predicted"/>
<protein>
    <recommendedName>
        <fullName evidence="3">GatB/YqeY domain-containing protein</fullName>
    </recommendedName>
</protein>
<comment type="caution">
    <text evidence="1">The sequence shown here is derived from an EMBL/GenBank/DDBJ whole genome shotgun (WGS) entry which is preliminary data.</text>
</comment>
<dbReference type="Proteomes" id="UP000005710">
    <property type="component" value="Unassembled WGS sequence"/>
</dbReference>
<dbReference type="InterPro" id="IPR003789">
    <property type="entry name" value="Asn/Gln_tRNA_amidoTrase-B-like"/>
</dbReference>
<dbReference type="GO" id="GO:0016884">
    <property type="term" value="F:carbon-nitrogen ligase activity, with glutamine as amido-N-donor"/>
    <property type="evidence" value="ECO:0007669"/>
    <property type="project" value="InterPro"/>
</dbReference>
<accession>K6P1L8</accession>
<keyword evidence="2" id="KW-1185">Reference proteome</keyword>
<dbReference type="HOGENOM" id="CLU_079430_2_1_9"/>
<dbReference type="PANTHER" id="PTHR28055">
    <property type="entry name" value="ALTERED INHERITANCE OF MITOCHONDRIA PROTEIN 41, MITOCHONDRIAL"/>
    <property type="match status" value="1"/>
</dbReference>
<evidence type="ECO:0008006" key="3">
    <source>
        <dbReference type="Google" id="ProtNLM"/>
    </source>
</evidence>
<dbReference type="OrthoDB" id="9794041at2"/>
<dbReference type="Pfam" id="PF09424">
    <property type="entry name" value="YqeY"/>
    <property type="match status" value="1"/>
</dbReference>
<dbReference type="InterPro" id="IPR042184">
    <property type="entry name" value="YqeY/Aim41_N"/>
</dbReference>
<dbReference type="Gene3D" id="1.10.1510.10">
    <property type="entry name" value="Uncharacterised protein YqeY/AIM41 PF09424, N-terminal domain"/>
    <property type="match status" value="1"/>
</dbReference>
<name>K6P1L8_9FIRM</name>
<gene>
    <name evidence="1" type="ORF">ThesuDRAFT_00688</name>
</gene>